<dbReference type="Pfam" id="PF03358">
    <property type="entry name" value="FMN_red"/>
    <property type="match status" value="1"/>
</dbReference>
<evidence type="ECO:0000313" key="3">
    <source>
        <dbReference type="Proteomes" id="UP000030651"/>
    </source>
</evidence>
<keyword evidence="3" id="KW-1185">Reference proteome</keyword>
<name>W3WW69_PESFW</name>
<dbReference type="GO" id="GO:0016491">
    <property type="term" value="F:oxidoreductase activity"/>
    <property type="evidence" value="ECO:0007669"/>
    <property type="project" value="InterPro"/>
</dbReference>
<dbReference type="EMBL" id="KI912115">
    <property type="protein sequence ID" value="ETS78123.1"/>
    <property type="molecule type" value="Genomic_DNA"/>
</dbReference>
<dbReference type="Gene3D" id="3.40.50.360">
    <property type="match status" value="1"/>
</dbReference>
<dbReference type="GeneID" id="19275198"/>
<dbReference type="Proteomes" id="UP000030651">
    <property type="component" value="Unassembled WGS sequence"/>
</dbReference>
<dbReference type="HOGENOM" id="CLU_050993_0_0_1"/>
<accession>W3WW69</accession>
<reference evidence="3" key="1">
    <citation type="journal article" date="2015" name="BMC Genomics">
        <title>Genomic and transcriptomic analysis of the endophytic fungus Pestalotiopsis fici reveals its lifestyle and high potential for synthesis of natural products.</title>
        <authorList>
            <person name="Wang X."/>
            <person name="Zhang X."/>
            <person name="Liu L."/>
            <person name="Xiang M."/>
            <person name="Wang W."/>
            <person name="Sun X."/>
            <person name="Che Y."/>
            <person name="Guo L."/>
            <person name="Liu G."/>
            <person name="Guo L."/>
            <person name="Wang C."/>
            <person name="Yin W.B."/>
            <person name="Stadler M."/>
            <person name="Zhang X."/>
            <person name="Liu X."/>
        </authorList>
    </citation>
    <scope>NUCLEOTIDE SEQUENCE [LARGE SCALE GENOMIC DNA]</scope>
    <source>
        <strain evidence="3">W106-1 / CGMCC3.15140</strain>
    </source>
</reference>
<organism evidence="2 3">
    <name type="scientific">Pestalotiopsis fici (strain W106-1 / CGMCC3.15140)</name>
    <dbReference type="NCBI Taxonomy" id="1229662"/>
    <lineage>
        <taxon>Eukaryota</taxon>
        <taxon>Fungi</taxon>
        <taxon>Dikarya</taxon>
        <taxon>Ascomycota</taxon>
        <taxon>Pezizomycotina</taxon>
        <taxon>Sordariomycetes</taxon>
        <taxon>Xylariomycetidae</taxon>
        <taxon>Amphisphaeriales</taxon>
        <taxon>Sporocadaceae</taxon>
        <taxon>Pestalotiopsis</taxon>
    </lineage>
</organism>
<evidence type="ECO:0000313" key="2">
    <source>
        <dbReference type="EMBL" id="ETS78123.1"/>
    </source>
</evidence>
<dbReference type="SUPFAM" id="SSF52218">
    <property type="entry name" value="Flavoproteins"/>
    <property type="match status" value="1"/>
</dbReference>
<proteinExistence type="predicted"/>
<sequence length="337" mass="36191">MHVLGISAGTLNGNSEVLLKAALQAAEQALPGLTTSMARIRYMRSPRNGKPLPQSIVPHITTYRPDAPGTDDVDDRPALYDAIMKADAIIVSTPVYSHLPPGHIKCFIDDTLGPGADIALALATDEEGQGLGRKPRSSIDPRLYKARVSAFMVVAGSPEDMPEQWTLGLVGLHQSMYSIQATTVDQACFAGYGPPGSVCSDEKNTIARAQLLGQRVVSQLGQAVGAAQFLGESQEGSCPYCHLLTISFLGGGDNIMCTTCGARGRLLVLPGGSFKPEWEKDSGVSHLTLKGKRKHVDDLIVNSQKGMPDHDAQRKYTYWKELDVTLVGDARHQKSTL</sequence>
<dbReference type="AlphaFoldDB" id="W3WW69"/>
<dbReference type="RefSeq" id="XP_007836957.1">
    <property type="nucleotide sequence ID" value="XM_007838766.1"/>
</dbReference>
<dbReference type="InterPro" id="IPR005025">
    <property type="entry name" value="FMN_Rdtase-like_dom"/>
</dbReference>
<protein>
    <recommendedName>
        <fullName evidence="1">NADPH-dependent FMN reductase-like domain-containing protein</fullName>
    </recommendedName>
</protein>
<gene>
    <name evidence="2" type="ORF">PFICI_10185</name>
</gene>
<evidence type="ECO:0000259" key="1">
    <source>
        <dbReference type="Pfam" id="PF03358"/>
    </source>
</evidence>
<dbReference type="InterPro" id="IPR029039">
    <property type="entry name" value="Flavoprotein-like_sf"/>
</dbReference>
<dbReference type="OrthoDB" id="4407678at2759"/>
<feature type="domain" description="NADPH-dependent FMN reductase-like" evidence="1">
    <location>
        <begin position="1"/>
        <end position="109"/>
    </location>
</feature>
<dbReference type="KEGG" id="pfy:PFICI_10185"/>
<dbReference type="InParanoid" id="W3WW69"/>
<dbReference type="eggNOG" id="ENOG502T8BK">
    <property type="taxonomic scope" value="Eukaryota"/>
</dbReference>